<reference evidence="1 2" key="1">
    <citation type="submission" date="2018-12" db="EMBL/GenBank/DDBJ databases">
        <authorList>
            <consortium name="Pathogen Informatics"/>
        </authorList>
    </citation>
    <scope>NUCLEOTIDE SEQUENCE [LARGE SCALE GENOMIC DNA]</scope>
    <source>
        <strain evidence="1 2">NCTC9419</strain>
    </source>
</reference>
<gene>
    <name evidence="1" type="ORF">NCTC9419_01747</name>
</gene>
<dbReference type="InterPro" id="IPR006530">
    <property type="entry name" value="YD"/>
</dbReference>
<protein>
    <submittedName>
        <fullName evidence="1">YD repeat (Two copies)</fullName>
    </submittedName>
</protein>
<dbReference type="Proteomes" id="UP000271603">
    <property type="component" value="Chromosome"/>
</dbReference>
<dbReference type="AlphaFoldDB" id="A0A3S4GIH9"/>
<evidence type="ECO:0000313" key="2">
    <source>
        <dbReference type="Proteomes" id="UP000271603"/>
    </source>
</evidence>
<organism evidence="1 2">
    <name type="scientific">Serratia rubidaea</name>
    <name type="common">Serratia marinorubra</name>
    <dbReference type="NCBI Taxonomy" id="61652"/>
    <lineage>
        <taxon>Bacteria</taxon>
        <taxon>Pseudomonadati</taxon>
        <taxon>Pseudomonadota</taxon>
        <taxon>Gammaproteobacteria</taxon>
        <taxon>Enterobacterales</taxon>
        <taxon>Yersiniaceae</taxon>
        <taxon>Serratia</taxon>
    </lineage>
</organism>
<dbReference type="Pfam" id="PF05593">
    <property type="entry name" value="RHS_repeat"/>
    <property type="match status" value="1"/>
</dbReference>
<dbReference type="Gene3D" id="2.180.10.10">
    <property type="entry name" value="RHS repeat-associated core"/>
    <property type="match status" value="1"/>
</dbReference>
<sequence length="75" mass="8160">MADGVRCAGNLLSQSDPTGVTRRYRYDATGLPEEYLGADGERQTLEYDRYGFPRRVTSNQSGRCSCALTCAATCG</sequence>
<proteinExistence type="predicted"/>
<dbReference type="NCBIfam" id="TIGR01643">
    <property type="entry name" value="YD_repeat_2x"/>
    <property type="match status" value="1"/>
</dbReference>
<dbReference type="InterPro" id="IPR031325">
    <property type="entry name" value="RHS_repeat"/>
</dbReference>
<name>A0A3S4GIH9_SERRU</name>
<dbReference type="EMBL" id="LR134155">
    <property type="protein sequence ID" value="VEA70253.1"/>
    <property type="molecule type" value="Genomic_DNA"/>
</dbReference>
<accession>A0A3S4GIH9</accession>
<evidence type="ECO:0000313" key="1">
    <source>
        <dbReference type="EMBL" id="VEA70253.1"/>
    </source>
</evidence>